<organism evidence="1">
    <name type="scientific">Rhizophora mucronata</name>
    <name type="common">Asiatic mangrove</name>
    <dbReference type="NCBI Taxonomy" id="61149"/>
    <lineage>
        <taxon>Eukaryota</taxon>
        <taxon>Viridiplantae</taxon>
        <taxon>Streptophyta</taxon>
        <taxon>Embryophyta</taxon>
        <taxon>Tracheophyta</taxon>
        <taxon>Spermatophyta</taxon>
        <taxon>Magnoliopsida</taxon>
        <taxon>eudicotyledons</taxon>
        <taxon>Gunneridae</taxon>
        <taxon>Pentapetalae</taxon>
        <taxon>rosids</taxon>
        <taxon>fabids</taxon>
        <taxon>Malpighiales</taxon>
        <taxon>Rhizophoraceae</taxon>
        <taxon>Rhizophora</taxon>
    </lineage>
</organism>
<protein>
    <submittedName>
        <fullName evidence="1">Uncharacterized protein</fullName>
    </submittedName>
</protein>
<name>A0A2P2Q408_RHIMU</name>
<dbReference type="EMBL" id="GGEC01081236">
    <property type="protein sequence ID" value="MBX61720.1"/>
    <property type="molecule type" value="Transcribed_RNA"/>
</dbReference>
<reference evidence="1" key="1">
    <citation type="submission" date="2018-02" db="EMBL/GenBank/DDBJ databases">
        <title>Rhizophora mucronata_Transcriptome.</title>
        <authorList>
            <person name="Meera S.P."/>
            <person name="Sreeshan A."/>
            <person name="Augustine A."/>
        </authorList>
    </citation>
    <scope>NUCLEOTIDE SEQUENCE</scope>
    <source>
        <tissue evidence="1">Leaf</tissue>
    </source>
</reference>
<sequence length="13" mass="1624">MKRIQFCQQLSKN</sequence>
<proteinExistence type="predicted"/>
<evidence type="ECO:0000313" key="1">
    <source>
        <dbReference type="EMBL" id="MBX61720.1"/>
    </source>
</evidence>
<accession>A0A2P2Q408</accession>